<gene>
    <name evidence="2" type="ORF">RCOM_0007370</name>
</gene>
<dbReference type="Proteomes" id="UP000008311">
    <property type="component" value="Unassembled WGS sequence"/>
</dbReference>
<feature type="region of interest" description="Disordered" evidence="1">
    <location>
        <begin position="1"/>
        <end position="57"/>
    </location>
</feature>
<dbReference type="EMBL" id="EQ976634">
    <property type="protein sequence ID" value="EEF26725.1"/>
    <property type="molecule type" value="Genomic_DNA"/>
</dbReference>
<accession>B9TBN8</accession>
<proteinExistence type="predicted"/>
<evidence type="ECO:0000256" key="1">
    <source>
        <dbReference type="SAM" id="MobiDB-lite"/>
    </source>
</evidence>
<feature type="region of interest" description="Disordered" evidence="1">
    <location>
        <begin position="173"/>
        <end position="204"/>
    </location>
</feature>
<feature type="compositionally biased region" description="Basic residues" evidence="1">
    <location>
        <begin position="23"/>
        <end position="32"/>
    </location>
</feature>
<dbReference type="InParanoid" id="B9TBN8"/>
<feature type="region of interest" description="Disordered" evidence="1">
    <location>
        <begin position="265"/>
        <end position="319"/>
    </location>
</feature>
<sequence length="330" mass="36741">MHQHRRQQRLAAFIGPCGAQAEHKHRQHRQRRMHDSENGGAHHHGLRRRHRASQAAIDQAPEDEFLAQRRRHHGQRQYPATAARQLRPGLYQIRPQRGVLDGHQVGCAHRAGHQRGDGGGAQGGASVHAARDDRHAGCLASPVDVAHQHIDHHAGDTEGNGHRGHVRLAEDEQQQALQDEERGGGDQAVGGGHARRRRGGGIEQVGQGVARLLPQRQRHGGDQHHHHQLLRPHIAVDRPGVEAGQQHVEVDVGGPHTGARIHRQRVAGEDAERDGDHRIDRDAGEHGQHQQQRAPVDLRGVPRGDAEDRGRIHQRQRAPQLRLFPQYAFQ</sequence>
<name>B9TBN8_RICCO</name>
<dbReference type="AlphaFoldDB" id="B9TBN8"/>
<feature type="compositionally biased region" description="Basic and acidic residues" evidence="1">
    <location>
        <begin position="266"/>
        <end position="288"/>
    </location>
</feature>
<protein>
    <submittedName>
        <fullName evidence="2">Uncharacterized protein</fullName>
    </submittedName>
</protein>
<evidence type="ECO:0000313" key="2">
    <source>
        <dbReference type="EMBL" id="EEF26725.1"/>
    </source>
</evidence>
<feature type="compositionally biased region" description="Basic and acidic residues" evidence="1">
    <location>
        <begin position="300"/>
        <end position="311"/>
    </location>
</feature>
<evidence type="ECO:0000313" key="3">
    <source>
        <dbReference type="Proteomes" id="UP000008311"/>
    </source>
</evidence>
<feature type="compositionally biased region" description="Basic residues" evidence="1">
    <location>
        <begin position="41"/>
        <end position="52"/>
    </location>
</feature>
<keyword evidence="3" id="KW-1185">Reference proteome</keyword>
<reference evidence="3" key="1">
    <citation type="journal article" date="2010" name="Nat. Biotechnol.">
        <title>Draft genome sequence of the oilseed species Ricinus communis.</title>
        <authorList>
            <person name="Chan A.P."/>
            <person name="Crabtree J."/>
            <person name="Zhao Q."/>
            <person name="Lorenzi H."/>
            <person name="Orvis J."/>
            <person name="Puiu D."/>
            <person name="Melake-Berhan A."/>
            <person name="Jones K.M."/>
            <person name="Redman J."/>
            <person name="Chen G."/>
            <person name="Cahoon E.B."/>
            <person name="Gedil M."/>
            <person name="Stanke M."/>
            <person name="Haas B.J."/>
            <person name="Wortman J.R."/>
            <person name="Fraser-Liggett C.M."/>
            <person name="Ravel J."/>
            <person name="Rabinowicz P.D."/>
        </authorList>
    </citation>
    <scope>NUCLEOTIDE SEQUENCE [LARGE SCALE GENOMIC DNA]</scope>
    <source>
        <strain evidence="3">cv. Hale</strain>
    </source>
</reference>
<organism evidence="2 3">
    <name type="scientific">Ricinus communis</name>
    <name type="common">Castor bean</name>
    <dbReference type="NCBI Taxonomy" id="3988"/>
    <lineage>
        <taxon>Eukaryota</taxon>
        <taxon>Viridiplantae</taxon>
        <taxon>Streptophyta</taxon>
        <taxon>Embryophyta</taxon>
        <taxon>Tracheophyta</taxon>
        <taxon>Spermatophyta</taxon>
        <taxon>Magnoliopsida</taxon>
        <taxon>eudicotyledons</taxon>
        <taxon>Gunneridae</taxon>
        <taxon>Pentapetalae</taxon>
        <taxon>rosids</taxon>
        <taxon>fabids</taxon>
        <taxon>Malpighiales</taxon>
        <taxon>Euphorbiaceae</taxon>
        <taxon>Acalyphoideae</taxon>
        <taxon>Acalypheae</taxon>
        <taxon>Ricinus</taxon>
    </lineage>
</organism>